<proteinExistence type="predicted"/>
<dbReference type="Proteomes" id="UP000620124">
    <property type="component" value="Unassembled WGS sequence"/>
</dbReference>
<gene>
    <name evidence="2" type="ORF">MVEN_00783100</name>
</gene>
<dbReference type="InterPro" id="IPR036537">
    <property type="entry name" value="Adaptor_Cbl_N_dom_sf"/>
</dbReference>
<accession>A0A8H7D6E9</accession>
<organism evidence="2 3">
    <name type="scientific">Mycena venus</name>
    <dbReference type="NCBI Taxonomy" id="2733690"/>
    <lineage>
        <taxon>Eukaryota</taxon>
        <taxon>Fungi</taxon>
        <taxon>Dikarya</taxon>
        <taxon>Basidiomycota</taxon>
        <taxon>Agaricomycotina</taxon>
        <taxon>Agaricomycetes</taxon>
        <taxon>Agaricomycetidae</taxon>
        <taxon>Agaricales</taxon>
        <taxon>Marasmiineae</taxon>
        <taxon>Mycenaceae</taxon>
        <taxon>Mycena</taxon>
    </lineage>
</organism>
<name>A0A8H7D6E9_9AGAR</name>
<dbReference type="InterPro" id="IPR059179">
    <property type="entry name" value="MLKL-like_MCAfunc"/>
</dbReference>
<sequence length="277" mass="30369">MCCFTDVDTRVRGPDLRGQHTQKNLWHAQKLAWTANWPHSEQWPSGVIGREQTGLLSIFRSALNLAWRICGFFWLPRYFSKARTSVAPNVDRGVAARLPIHTGAPPSVITSTSDSIQTSSSSPPAEKKNNGLTFALTTLSSVIRNIPGVALLNSFIDPLLDITGRIEQTSANEEQLNALANRIARLAPIISGIAEKNPQQGESFVQALQSELQSITKDLEAARSRGKLDQFFDGTDGAAAIHKHQANLSRLITDYTLVAVISNSGQELERSKLQESK</sequence>
<dbReference type="Gene3D" id="1.20.930.20">
    <property type="entry name" value="Adaptor protein Cbl, N-terminal domain"/>
    <property type="match status" value="1"/>
</dbReference>
<dbReference type="CDD" id="cd21037">
    <property type="entry name" value="MLKL_NTD"/>
    <property type="match status" value="1"/>
</dbReference>
<keyword evidence="3" id="KW-1185">Reference proteome</keyword>
<dbReference type="AlphaFoldDB" id="A0A8H7D6E9"/>
<feature type="region of interest" description="Disordered" evidence="1">
    <location>
        <begin position="105"/>
        <end position="127"/>
    </location>
</feature>
<evidence type="ECO:0000256" key="1">
    <source>
        <dbReference type="SAM" id="MobiDB-lite"/>
    </source>
</evidence>
<comment type="caution">
    <text evidence="2">The sequence shown here is derived from an EMBL/GenBank/DDBJ whole genome shotgun (WGS) entry which is preliminary data.</text>
</comment>
<evidence type="ECO:0000313" key="2">
    <source>
        <dbReference type="EMBL" id="KAF7360523.1"/>
    </source>
</evidence>
<dbReference type="EMBL" id="JACAZI010000005">
    <property type="protein sequence ID" value="KAF7360523.1"/>
    <property type="molecule type" value="Genomic_DNA"/>
</dbReference>
<feature type="compositionally biased region" description="Low complexity" evidence="1">
    <location>
        <begin position="107"/>
        <end position="122"/>
    </location>
</feature>
<protein>
    <submittedName>
        <fullName evidence="2">Uncharacterized protein</fullName>
    </submittedName>
</protein>
<evidence type="ECO:0000313" key="3">
    <source>
        <dbReference type="Proteomes" id="UP000620124"/>
    </source>
</evidence>
<reference evidence="2" key="1">
    <citation type="submission" date="2020-05" db="EMBL/GenBank/DDBJ databases">
        <title>Mycena genomes resolve the evolution of fungal bioluminescence.</title>
        <authorList>
            <person name="Tsai I.J."/>
        </authorList>
    </citation>
    <scope>NUCLEOTIDE SEQUENCE</scope>
    <source>
        <strain evidence="2">CCC161011</strain>
    </source>
</reference>
<dbReference type="GO" id="GO:0007166">
    <property type="term" value="P:cell surface receptor signaling pathway"/>
    <property type="evidence" value="ECO:0007669"/>
    <property type="project" value="InterPro"/>
</dbReference>